<protein>
    <recommendedName>
        <fullName evidence="1">Kinesin-like protein Kif23 Arf6-interacting domain-containing protein</fullName>
    </recommendedName>
</protein>
<evidence type="ECO:0000313" key="2">
    <source>
        <dbReference type="EMBL" id="CAF1690348.1"/>
    </source>
</evidence>
<dbReference type="InterPro" id="IPR038105">
    <property type="entry name" value="Kif23_Arf-bd_sf"/>
</dbReference>
<organism evidence="2 3">
    <name type="scientific">Adineta ricciae</name>
    <name type="common">Rotifer</name>
    <dbReference type="NCBI Taxonomy" id="249248"/>
    <lineage>
        <taxon>Eukaryota</taxon>
        <taxon>Metazoa</taxon>
        <taxon>Spiralia</taxon>
        <taxon>Gnathifera</taxon>
        <taxon>Rotifera</taxon>
        <taxon>Eurotatoria</taxon>
        <taxon>Bdelloidea</taxon>
        <taxon>Adinetida</taxon>
        <taxon>Adinetidae</taxon>
        <taxon>Adineta</taxon>
    </lineage>
</organism>
<dbReference type="Pfam" id="PF16540">
    <property type="entry name" value="MKLP1_Arf_bdg"/>
    <property type="match status" value="1"/>
</dbReference>
<reference evidence="2" key="1">
    <citation type="submission" date="2021-02" db="EMBL/GenBank/DDBJ databases">
        <authorList>
            <person name="Nowell W R."/>
        </authorList>
    </citation>
    <scope>NUCLEOTIDE SEQUENCE</scope>
</reference>
<dbReference type="AlphaFoldDB" id="A0A816HQT6"/>
<evidence type="ECO:0000313" key="3">
    <source>
        <dbReference type="Proteomes" id="UP000663828"/>
    </source>
</evidence>
<dbReference type="InterPro" id="IPR032384">
    <property type="entry name" value="Kif23_Arf-bd"/>
</dbReference>
<sequence length="100" mass="11187">MCIGSVFETLLQPKFNKKVCTQKAPAKDEIIRTTKYVLTHQNLDAQGEIVTDFVKGDVLPSSTGGVNVIFNDVERLTCTSPPDPLVLHKRCQSEERVLRE</sequence>
<feature type="domain" description="Kinesin-like protein Kif23 Arf6-interacting" evidence="1">
    <location>
        <begin position="8"/>
        <end position="81"/>
    </location>
</feature>
<comment type="caution">
    <text evidence="2">The sequence shown here is derived from an EMBL/GenBank/DDBJ whole genome shotgun (WGS) entry which is preliminary data.</text>
</comment>
<name>A0A816HQT6_ADIRI</name>
<accession>A0A816HQT6</accession>
<keyword evidence="3" id="KW-1185">Reference proteome</keyword>
<dbReference type="Gene3D" id="2.60.40.4330">
    <property type="entry name" value="Kinesin-like protein Kif23, Arf6-interacting domain"/>
    <property type="match status" value="1"/>
</dbReference>
<dbReference type="Proteomes" id="UP000663828">
    <property type="component" value="Unassembled WGS sequence"/>
</dbReference>
<dbReference type="EMBL" id="CAJNOR010020246">
    <property type="protein sequence ID" value="CAF1690348.1"/>
    <property type="molecule type" value="Genomic_DNA"/>
</dbReference>
<proteinExistence type="predicted"/>
<feature type="non-terminal residue" evidence="2">
    <location>
        <position position="1"/>
    </location>
</feature>
<evidence type="ECO:0000259" key="1">
    <source>
        <dbReference type="Pfam" id="PF16540"/>
    </source>
</evidence>
<gene>
    <name evidence="2" type="ORF">XAT740_LOCUS63702</name>
</gene>